<evidence type="ECO:0000256" key="1">
    <source>
        <dbReference type="ARBA" id="ARBA00022603"/>
    </source>
</evidence>
<dbReference type="EMBL" id="FOFB01000026">
    <property type="protein sequence ID" value="SER16904.1"/>
    <property type="molecule type" value="Genomic_DNA"/>
</dbReference>
<dbReference type="GO" id="GO:0009007">
    <property type="term" value="F:site-specific DNA-methyltransferase (adenine-specific) activity"/>
    <property type="evidence" value="ECO:0007669"/>
    <property type="project" value="UniProtKB-EC"/>
</dbReference>
<name>A0A1H9LZP6_9BACT</name>
<gene>
    <name evidence="4" type="ORF">SAMN05444359_12655</name>
</gene>
<keyword evidence="3" id="KW-0949">S-adenosyl-L-methionine</keyword>
<dbReference type="InterPro" id="IPR029063">
    <property type="entry name" value="SAM-dependent_MTases_sf"/>
</dbReference>
<dbReference type="GO" id="GO:0032259">
    <property type="term" value="P:methylation"/>
    <property type="evidence" value="ECO:0007669"/>
    <property type="project" value="UniProtKB-KW"/>
</dbReference>
<dbReference type="Pfam" id="PF02086">
    <property type="entry name" value="MethyltransfD12"/>
    <property type="match status" value="1"/>
</dbReference>
<evidence type="ECO:0000313" key="4">
    <source>
        <dbReference type="EMBL" id="SER16904.1"/>
    </source>
</evidence>
<organism evidence="4 5">
    <name type="scientific">Neolewinella agarilytica</name>
    <dbReference type="NCBI Taxonomy" id="478744"/>
    <lineage>
        <taxon>Bacteria</taxon>
        <taxon>Pseudomonadati</taxon>
        <taxon>Bacteroidota</taxon>
        <taxon>Saprospiria</taxon>
        <taxon>Saprospirales</taxon>
        <taxon>Lewinellaceae</taxon>
        <taxon>Neolewinella</taxon>
    </lineage>
</organism>
<accession>A0A1H9LZP6</accession>
<dbReference type="STRING" id="478744.SAMN05444359_12655"/>
<dbReference type="InterPro" id="IPR012327">
    <property type="entry name" value="MeTrfase_D12"/>
</dbReference>
<sequence length="397" mass="46197">MVKSLTPDMPHIIKYMGSKRNLLDFVVESIDSVRTGKDQRLYDLFAGSSVVGGSFRNKMPVTCNDVQSYSGLIGRVYLNNYNWEAFPDNVLSRIVKKAESHIKRFHKAHPGFELSYPELPSLKETLILEKKQQQLIDLKFDTKDHLFTKYFSGTYWSFDQCLWIDALSSVARSKPYKNTFLADYIIGCLMFSMAYCSQSTGHYAQYRDVTKDNLSDILMYRKKKILPLFESKFKSLAQYFNGCNNTEHDHQTTNYDFREALKYIEPNSIVYADPPYQFVHYSRFYHALETLVKYDYPEVKFKGRYRTDRHQSDFCIKSKVRGAFTDLFANVASADSSLVLSYSETGMISFDDLLRLAKETMKGYKVEVRELDYIHSTMGRQKDKSRKVVEVMLICSK</sequence>
<dbReference type="Proteomes" id="UP000199021">
    <property type="component" value="Unassembled WGS sequence"/>
</dbReference>
<reference evidence="5" key="1">
    <citation type="submission" date="2016-10" db="EMBL/GenBank/DDBJ databases">
        <authorList>
            <person name="Varghese N."/>
            <person name="Submissions S."/>
        </authorList>
    </citation>
    <scope>NUCLEOTIDE SEQUENCE [LARGE SCALE GENOMIC DNA]</scope>
    <source>
        <strain evidence="5">DSM 24740</strain>
    </source>
</reference>
<evidence type="ECO:0000256" key="3">
    <source>
        <dbReference type="ARBA" id="ARBA00022691"/>
    </source>
</evidence>
<dbReference type="InParanoid" id="A0A1H9LZP6"/>
<protein>
    <submittedName>
        <fullName evidence="4">Adenine-specific DNA-methyltransferase</fullName>
    </submittedName>
</protein>
<proteinExistence type="predicted"/>
<keyword evidence="1 4" id="KW-0489">Methyltransferase</keyword>
<dbReference type="Gene3D" id="3.40.50.150">
    <property type="entry name" value="Vaccinia Virus protein VP39"/>
    <property type="match status" value="1"/>
</dbReference>
<dbReference type="SUPFAM" id="SSF53335">
    <property type="entry name" value="S-adenosyl-L-methionine-dependent methyltransferases"/>
    <property type="match status" value="1"/>
</dbReference>
<evidence type="ECO:0000256" key="2">
    <source>
        <dbReference type="ARBA" id="ARBA00022679"/>
    </source>
</evidence>
<keyword evidence="5" id="KW-1185">Reference proteome</keyword>
<dbReference type="GO" id="GO:0009307">
    <property type="term" value="P:DNA restriction-modification system"/>
    <property type="evidence" value="ECO:0007669"/>
    <property type="project" value="InterPro"/>
</dbReference>
<evidence type="ECO:0000313" key="5">
    <source>
        <dbReference type="Proteomes" id="UP000199021"/>
    </source>
</evidence>
<keyword evidence="2 4" id="KW-0808">Transferase</keyword>
<dbReference type="AlphaFoldDB" id="A0A1H9LZP6"/>